<evidence type="ECO:0000313" key="2">
    <source>
        <dbReference type="Proteomes" id="UP000234681"/>
    </source>
</evidence>
<accession>A6HA37</accession>
<evidence type="ECO:0000313" key="1">
    <source>
        <dbReference type="EMBL" id="EDM02895.1"/>
    </source>
</evidence>
<protein>
    <submittedName>
        <fullName evidence="1">RCG62132</fullName>
    </submittedName>
</protein>
<organism evidence="1 2">
    <name type="scientific">Rattus norvegicus</name>
    <name type="common">Rat</name>
    <dbReference type="NCBI Taxonomy" id="10116"/>
    <lineage>
        <taxon>Eukaryota</taxon>
        <taxon>Metazoa</taxon>
        <taxon>Chordata</taxon>
        <taxon>Craniata</taxon>
        <taxon>Vertebrata</taxon>
        <taxon>Euteleostomi</taxon>
        <taxon>Mammalia</taxon>
        <taxon>Eutheria</taxon>
        <taxon>Euarchontoglires</taxon>
        <taxon>Glires</taxon>
        <taxon>Rodentia</taxon>
        <taxon>Myomorpha</taxon>
        <taxon>Muroidea</taxon>
        <taxon>Muridae</taxon>
        <taxon>Murinae</taxon>
        <taxon>Rattus</taxon>
    </lineage>
</organism>
<gene>
    <name evidence="1" type="ORF">rCG_62132</name>
</gene>
<name>A6HA37_RAT</name>
<dbReference type="EMBL" id="CH473947">
    <property type="protein sequence ID" value="EDM02895.1"/>
    <property type="molecule type" value="Genomic_DNA"/>
</dbReference>
<proteinExistence type="predicted"/>
<dbReference type="AlphaFoldDB" id="A6HA37"/>
<sequence>MELRSQARPSVSLSSESRHLTDLPLNFRSSCQHLPAPGVNVALGPQHRSVRARCQIPWN</sequence>
<dbReference type="Proteomes" id="UP000234681">
    <property type="component" value="Chromosome 6"/>
</dbReference>
<reference evidence="2" key="1">
    <citation type="submission" date="2005-09" db="EMBL/GenBank/DDBJ databases">
        <authorList>
            <person name="Mural R.J."/>
            <person name="Li P.W."/>
            <person name="Adams M.D."/>
            <person name="Amanatides P.G."/>
            <person name="Baden-Tillson H."/>
            <person name="Barnstead M."/>
            <person name="Chin S.H."/>
            <person name="Dew I."/>
            <person name="Evans C.A."/>
            <person name="Ferriera S."/>
            <person name="Flanigan M."/>
            <person name="Fosler C."/>
            <person name="Glodek A."/>
            <person name="Gu Z."/>
            <person name="Holt R.A."/>
            <person name="Jennings D."/>
            <person name="Kraft C.L."/>
            <person name="Lu F."/>
            <person name="Nguyen T."/>
            <person name="Nusskern D.R."/>
            <person name="Pfannkoch C.M."/>
            <person name="Sitter C."/>
            <person name="Sutton G.G."/>
            <person name="Venter J.C."/>
            <person name="Wang Z."/>
            <person name="Woodage T."/>
            <person name="Zheng X.H."/>
            <person name="Zhong F."/>
        </authorList>
    </citation>
    <scope>NUCLEOTIDE SEQUENCE [LARGE SCALE GENOMIC DNA]</scope>
    <source>
        <strain>BN</strain>
        <strain evidence="2">Sprague-Dawley</strain>
    </source>
</reference>